<dbReference type="OrthoDB" id="2041998at2"/>
<keyword evidence="2" id="KW-1185">Reference proteome</keyword>
<dbReference type="RefSeq" id="WP_077025066.1">
    <property type="nucleotide sequence ID" value="NZ_CP017641.1"/>
</dbReference>
<organism evidence="1 2">
    <name type="scientific">Fuerstiella marisgermanici</name>
    <dbReference type="NCBI Taxonomy" id="1891926"/>
    <lineage>
        <taxon>Bacteria</taxon>
        <taxon>Pseudomonadati</taxon>
        <taxon>Planctomycetota</taxon>
        <taxon>Planctomycetia</taxon>
        <taxon>Planctomycetales</taxon>
        <taxon>Planctomycetaceae</taxon>
        <taxon>Fuerstiella</taxon>
    </lineage>
</organism>
<dbReference type="SUPFAM" id="SSF48371">
    <property type="entry name" value="ARM repeat"/>
    <property type="match status" value="1"/>
</dbReference>
<protein>
    <recommendedName>
        <fullName evidence="3">HEAT repeat domain-containing protein</fullName>
    </recommendedName>
</protein>
<dbReference type="InterPro" id="IPR016024">
    <property type="entry name" value="ARM-type_fold"/>
</dbReference>
<dbReference type="AlphaFoldDB" id="A0A1P8WHU6"/>
<evidence type="ECO:0008006" key="3">
    <source>
        <dbReference type="Google" id="ProtNLM"/>
    </source>
</evidence>
<dbReference type="STRING" id="1891926.Fuma_03246"/>
<dbReference type="Proteomes" id="UP000187735">
    <property type="component" value="Chromosome"/>
</dbReference>
<sequence length="448" mass="48432">MIWPFRPQPPVPLSPKVRYEREFHSIAQWLGQSRIDPQQTTILPNDVDALIADCSVEQWPNRLFHFFRARMPGSAEGVEFDWIDADDAASQEQASDGQAAAVTFTRTDDGQISGGRFHRSLAEFPYRLSAVAAMAAAVHFRDTSGEERPSGTPSAEVLPVFFGLGPVMANAALHETEDHGSTAGQGADTRRNGNVSALEYGYCMAISDWAIGTNYASVSNMLRPDAREGLLNGIRFLQKTGDCSFERESVFAEPDSSFDVVQSRLGGSSKSVLLATLLDLRDSGSVSPEVANLLQDALDDQDPSIGCAAAAVLGRCSDIPEPAFEALLWQAESGTAAVSRAAVAALQPNPQHDERIKALLTKRLHTADPALATACIHSLLRFNDYPSELNQSLLKSLGRFVSAAAEDGMNLGLQLLHKVEQSPLDAIAHYFDDDPTVVAILSEHLSEA</sequence>
<evidence type="ECO:0000313" key="2">
    <source>
        <dbReference type="Proteomes" id="UP000187735"/>
    </source>
</evidence>
<dbReference type="EMBL" id="CP017641">
    <property type="protein sequence ID" value="APZ93628.1"/>
    <property type="molecule type" value="Genomic_DNA"/>
</dbReference>
<proteinExistence type="predicted"/>
<gene>
    <name evidence="1" type="ORF">Fuma_03246</name>
</gene>
<dbReference type="Gene3D" id="1.25.10.10">
    <property type="entry name" value="Leucine-rich Repeat Variant"/>
    <property type="match status" value="1"/>
</dbReference>
<evidence type="ECO:0000313" key="1">
    <source>
        <dbReference type="EMBL" id="APZ93628.1"/>
    </source>
</evidence>
<dbReference type="KEGG" id="fmr:Fuma_03246"/>
<reference evidence="1 2" key="1">
    <citation type="journal article" date="2016" name="Front. Microbiol.">
        <title>Fuerstia marisgermanicae gen. nov., sp. nov., an Unusual Member of the Phylum Planctomycetes from the German Wadden Sea.</title>
        <authorList>
            <person name="Kohn T."/>
            <person name="Heuer A."/>
            <person name="Jogler M."/>
            <person name="Vollmers J."/>
            <person name="Boedeker C."/>
            <person name="Bunk B."/>
            <person name="Rast P."/>
            <person name="Borchert D."/>
            <person name="Glockner I."/>
            <person name="Freese H.M."/>
            <person name="Klenk H.P."/>
            <person name="Overmann J."/>
            <person name="Kaster A.K."/>
            <person name="Rohde M."/>
            <person name="Wiegand S."/>
            <person name="Jogler C."/>
        </authorList>
    </citation>
    <scope>NUCLEOTIDE SEQUENCE [LARGE SCALE GENOMIC DNA]</scope>
    <source>
        <strain evidence="1 2">NH11</strain>
    </source>
</reference>
<accession>A0A1P8WHU6</accession>
<name>A0A1P8WHU6_9PLAN</name>
<dbReference type="InterPro" id="IPR011989">
    <property type="entry name" value="ARM-like"/>
</dbReference>